<dbReference type="Pfam" id="PF12840">
    <property type="entry name" value="HTH_20"/>
    <property type="match status" value="1"/>
</dbReference>
<dbReference type="AlphaFoldDB" id="A0A0R1MJ01"/>
<dbReference type="OrthoDB" id="2314876at2"/>
<dbReference type="STRING" id="1423777.FD46_GL001556"/>
<sequence length="214" mass="24933">MQNKKIANLAKLMADEKVNRILTAASNNRGMTTKEIAKAVKLPVSQLYYTINKMTDAGLLEIVRQEKVKNLDEYYYSSEKLVGKASVRRLREFGFPDDELTEELERGEELNISPEWTAGHLNEITQLVLYRNNQFLAALQKNIKKYDEKKDNKPLEFTKSSFMDNRLRLSPEADMRLWRDFLVLATKAEKEDQGKNKHEVNLMMTRWVEENNGN</sequence>
<dbReference type="InterPro" id="IPR036388">
    <property type="entry name" value="WH-like_DNA-bd_sf"/>
</dbReference>
<keyword evidence="1" id="KW-0238">DNA-binding</keyword>
<evidence type="ECO:0000313" key="2">
    <source>
        <dbReference type="EMBL" id="KRL04427.1"/>
    </source>
</evidence>
<dbReference type="EMBL" id="AZEH01000039">
    <property type="protein sequence ID" value="KRL04427.1"/>
    <property type="molecule type" value="Genomic_DNA"/>
</dbReference>
<dbReference type="RefSeq" id="WP_057896395.1">
    <property type="nucleotide sequence ID" value="NZ_AZEH01000039.1"/>
</dbReference>
<keyword evidence="3" id="KW-1185">Reference proteome</keyword>
<dbReference type="CDD" id="cd00090">
    <property type="entry name" value="HTH_ARSR"/>
    <property type="match status" value="1"/>
</dbReference>
<dbReference type="Proteomes" id="UP000051686">
    <property type="component" value="Unassembled WGS sequence"/>
</dbReference>
<dbReference type="InterPro" id="IPR036390">
    <property type="entry name" value="WH_DNA-bd_sf"/>
</dbReference>
<evidence type="ECO:0000313" key="3">
    <source>
        <dbReference type="Proteomes" id="UP000051686"/>
    </source>
</evidence>
<accession>A0A0R1MJ01</accession>
<dbReference type="InterPro" id="IPR011991">
    <property type="entry name" value="ArsR-like_HTH"/>
</dbReference>
<organism evidence="2 3">
    <name type="scientific">Liquorilactobacillus oeni DSM 19972</name>
    <dbReference type="NCBI Taxonomy" id="1423777"/>
    <lineage>
        <taxon>Bacteria</taxon>
        <taxon>Bacillati</taxon>
        <taxon>Bacillota</taxon>
        <taxon>Bacilli</taxon>
        <taxon>Lactobacillales</taxon>
        <taxon>Lactobacillaceae</taxon>
        <taxon>Liquorilactobacillus</taxon>
    </lineage>
</organism>
<evidence type="ECO:0000256" key="1">
    <source>
        <dbReference type="ARBA" id="ARBA00023125"/>
    </source>
</evidence>
<dbReference type="GO" id="GO:0003677">
    <property type="term" value="F:DNA binding"/>
    <property type="evidence" value="ECO:0007669"/>
    <property type="project" value="UniProtKB-KW"/>
</dbReference>
<dbReference type="PATRIC" id="fig|1423777.3.peg.1607"/>
<protein>
    <submittedName>
        <fullName evidence="2">Uncharacterized protein</fullName>
    </submittedName>
</protein>
<reference evidence="2 3" key="1">
    <citation type="journal article" date="2015" name="Genome Announc.">
        <title>Expanding the biotechnology potential of lactobacilli through comparative genomics of 213 strains and associated genera.</title>
        <authorList>
            <person name="Sun Z."/>
            <person name="Harris H.M."/>
            <person name="McCann A."/>
            <person name="Guo C."/>
            <person name="Argimon S."/>
            <person name="Zhang W."/>
            <person name="Yang X."/>
            <person name="Jeffery I.B."/>
            <person name="Cooney J.C."/>
            <person name="Kagawa T.F."/>
            <person name="Liu W."/>
            <person name="Song Y."/>
            <person name="Salvetti E."/>
            <person name="Wrobel A."/>
            <person name="Rasinkangas P."/>
            <person name="Parkhill J."/>
            <person name="Rea M.C."/>
            <person name="O'Sullivan O."/>
            <person name="Ritari J."/>
            <person name="Douillard F.P."/>
            <person name="Paul Ross R."/>
            <person name="Yang R."/>
            <person name="Briner A.E."/>
            <person name="Felis G.E."/>
            <person name="de Vos W.M."/>
            <person name="Barrangou R."/>
            <person name="Klaenhammer T.R."/>
            <person name="Caufield P.W."/>
            <person name="Cui Y."/>
            <person name="Zhang H."/>
            <person name="O'Toole P.W."/>
        </authorList>
    </citation>
    <scope>NUCLEOTIDE SEQUENCE [LARGE SCALE GENOMIC DNA]</scope>
    <source>
        <strain evidence="2 3">DSM 19972</strain>
    </source>
</reference>
<gene>
    <name evidence="2" type="ORF">FD46_GL001556</name>
</gene>
<dbReference type="Gene3D" id="1.10.10.10">
    <property type="entry name" value="Winged helix-like DNA-binding domain superfamily/Winged helix DNA-binding domain"/>
    <property type="match status" value="1"/>
</dbReference>
<comment type="caution">
    <text evidence="2">The sequence shown here is derived from an EMBL/GenBank/DDBJ whole genome shotgun (WGS) entry which is preliminary data.</text>
</comment>
<proteinExistence type="predicted"/>
<dbReference type="SUPFAM" id="SSF46785">
    <property type="entry name" value="Winged helix' DNA-binding domain"/>
    <property type="match status" value="1"/>
</dbReference>
<name>A0A0R1MJ01_9LACO</name>